<dbReference type="Proteomes" id="UP000831701">
    <property type="component" value="Chromosome 6"/>
</dbReference>
<evidence type="ECO:0000313" key="1">
    <source>
        <dbReference type="EMBL" id="KAI3371301.1"/>
    </source>
</evidence>
<sequence>MPVTGTEFTVVTDQVPSALSPVPRCTEALCGAGMAWPGLAATDPSFVSLPRLLKPSPNQTRLLSAARHQPE</sequence>
<dbReference type="EMBL" id="CM041536">
    <property type="protein sequence ID" value="KAI3371301.1"/>
    <property type="molecule type" value="Genomic_DNA"/>
</dbReference>
<reference evidence="1" key="1">
    <citation type="submission" date="2022-04" db="EMBL/GenBank/DDBJ databases">
        <title>Jade perch genome.</title>
        <authorList>
            <person name="Chao B."/>
        </authorList>
    </citation>
    <scope>NUCLEOTIDE SEQUENCE</scope>
    <source>
        <strain evidence="1">CB-2022</strain>
    </source>
</reference>
<accession>A0ACB8WUB1</accession>
<evidence type="ECO:0000313" key="2">
    <source>
        <dbReference type="Proteomes" id="UP000831701"/>
    </source>
</evidence>
<keyword evidence="2" id="KW-1185">Reference proteome</keyword>
<comment type="caution">
    <text evidence="1">The sequence shown here is derived from an EMBL/GenBank/DDBJ whole genome shotgun (WGS) entry which is preliminary data.</text>
</comment>
<protein>
    <submittedName>
        <fullName evidence="1">Uncharacterized protein</fullName>
    </submittedName>
</protein>
<proteinExistence type="predicted"/>
<organism evidence="1 2">
    <name type="scientific">Scortum barcoo</name>
    <name type="common">barcoo grunter</name>
    <dbReference type="NCBI Taxonomy" id="214431"/>
    <lineage>
        <taxon>Eukaryota</taxon>
        <taxon>Metazoa</taxon>
        <taxon>Chordata</taxon>
        <taxon>Craniata</taxon>
        <taxon>Vertebrata</taxon>
        <taxon>Euteleostomi</taxon>
        <taxon>Actinopterygii</taxon>
        <taxon>Neopterygii</taxon>
        <taxon>Teleostei</taxon>
        <taxon>Neoteleostei</taxon>
        <taxon>Acanthomorphata</taxon>
        <taxon>Eupercaria</taxon>
        <taxon>Centrarchiformes</taxon>
        <taxon>Terapontoidei</taxon>
        <taxon>Terapontidae</taxon>
        <taxon>Scortum</taxon>
    </lineage>
</organism>
<name>A0ACB8WUB1_9TELE</name>
<gene>
    <name evidence="1" type="ORF">L3Q82_023922</name>
</gene>